<evidence type="ECO:0000313" key="1">
    <source>
        <dbReference type="EMBL" id="MBP1927201.1"/>
    </source>
</evidence>
<organism evidence="1 2">
    <name type="scientific">Sedimentibacter acidaminivorans</name>
    <dbReference type="NCBI Taxonomy" id="913099"/>
    <lineage>
        <taxon>Bacteria</taxon>
        <taxon>Bacillati</taxon>
        <taxon>Bacillota</taxon>
        <taxon>Tissierellia</taxon>
        <taxon>Sedimentibacter</taxon>
    </lineage>
</organism>
<name>A0ABS4GHM7_9FIRM</name>
<dbReference type="RefSeq" id="WP_209512913.1">
    <property type="nucleotide sequence ID" value="NZ_JAGGKS010000011.1"/>
</dbReference>
<dbReference type="Proteomes" id="UP001519342">
    <property type="component" value="Unassembled WGS sequence"/>
</dbReference>
<accession>A0ABS4GHM7</accession>
<protein>
    <submittedName>
        <fullName evidence="1">Uncharacterized protein</fullName>
    </submittedName>
</protein>
<reference evidence="1 2" key="1">
    <citation type="submission" date="2021-03" db="EMBL/GenBank/DDBJ databases">
        <title>Genomic Encyclopedia of Type Strains, Phase IV (KMG-IV): sequencing the most valuable type-strain genomes for metagenomic binning, comparative biology and taxonomic classification.</title>
        <authorList>
            <person name="Goeker M."/>
        </authorList>
    </citation>
    <scope>NUCLEOTIDE SEQUENCE [LARGE SCALE GENOMIC DNA]</scope>
    <source>
        <strain evidence="1 2">DSM 24004</strain>
    </source>
</reference>
<gene>
    <name evidence="1" type="ORF">J2Z76_003098</name>
</gene>
<dbReference type="EMBL" id="JAGGKS010000011">
    <property type="protein sequence ID" value="MBP1927201.1"/>
    <property type="molecule type" value="Genomic_DNA"/>
</dbReference>
<comment type="caution">
    <text evidence="1">The sequence shown here is derived from an EMBL/GenBank/DDBJ whole genome shotgun (WGS) entry which is preliminary data.</text>
</comment>
<sequence length="295" mass="34747">MLSKIYNLLNYCYEDSILEKFAGLEFQLFILTTKSLLPFENKIGCGLDINRYKSEMEIFRYYKNGNDETISYYFNNSKPSEIEDFLLEYKILPIAISNTDWETLIDEVLKIVLLYSHNKNTILSAIILSSVIYEYFYSEVFDIDLIINKTKDRLIRFSFKDLYLNKINMQINKEAIIEFEKERVKLLSKSNLFCEIYILKFKSLQHIFNKCMSCKMVDKGNEVVLNNFAVYIQKLRNGTVSPEKLKYSQEELIDFKKYLSNSSFVHPLLGKCILLKRESSQIILKNKLGLLKVNI</sequence>
<keyword evidence="2" id="KW-1185">Reference proteome</keyword>
<proteinExistence type="predicted"/>
<evidence type="ECO:0000313" key="2">
    <source>
        <dbReference type="Proteomes" id="UP001519342"/>
    </source>
</evidence>